<dbReference type="Pfam" id="PF25876">
    <property type="entry name" value="HH_MFP_RND"/>
    <property type="match status" value="1"/>
</dbReference>
<dbReference type="Pfam" id="PF25944">
    <property type="entry name" value="Beta-barrel_RND"/>
    <property type="match status" value="1"/>
</dbReference>
<dbReference type="PROSITE" id="PS51257">
    <property type="entry name" value="PROKAR_LIPOPROTEIN"/>
    <property type="match status" value="1"/>
</dbReference>
<dbReference type="GO" id="GO:0022857">
    <property type="term" value="F:transmembrane transporter activity"/>
    <property type="evidence" value="ECO:0007669"/>
    <property type="project" value="InterPro"/>
</dbReference>
<dbReference type="Gene3D" id="2.40.50.100">
    <property type="match status" value="1"/>
</dbReference>
<dbReference type="Gene3D" id="2.40.30.170">
    <property type="match status" value="1"/>
</dbReference>
<dbReference type="InterPro" id="IPR058625">
    <property type="entry name" value="MdtA-like_BSH"/>
</dbReference>
<reference evidence="8" key="2">
    <citation type="journal article" date="2021" name="Microorganisms">
        <title>Bacterial Dimethylsulfoniopropionate Biosynthesis in the East China Sea.</title>
        <authorList>
            <person name="Liu J."/>
            <person name="Zhang Y."/>
            <person name="Liu J."/>
            <person name="Zhong H."/>
            <person name="Williams B.T."/>
            <person name="Zheng Y."/>
            <person name="Curson A.R.J."/>
            <person name="Sun C."/>
            <person name="Sun H."/>
            <person name="Song D."/>
            <person name="Wagner Mackenzie B."/>
            <person name="Bermejo Martinez A."/>
            <person name="Todd J.D."/>
            <person name="Zhang X.H."/>
        </authorList>
    </citation>
    <scope>NUCLEOTIDE SEQUENCE</scope>
    <source>
        <strain evidence="8">AESS21</strain>
    </source>
</reference>
<dbReference type="Proteomes" id="UP000705379">
    <property type="component" value="Unassembled WGS sequence"/>
</dbReference>
<comment type="subcellular location">
    <subcellularLocation>
        <location evidence="1">Cell envelope</location>
    </subcellularLocation>
</comment>
<evidence type="ECO:0000256" key="3">
    <source>
        <dbReference type="SAM" id="SignalP"/>
    </source>
</evidence>
<evidence type="ECO:0000259" key="5">
    <source>
        <dbReference type="Pfam" id="PF25917"/>
    </source>
</evidence>
<feature type="domain" description="Multidrug resistance protein MdtA-like beta-barrel" evidence="6">
    <location>
        <begin position="211"/>
        <end position="299"/>
    </location>
</feature>
<evidence type="ECO:0000313" key="9">
    <source>
        <dbReference type="Proteomes" id="UP000705379"/>
    </source>
</evidence>
<protein>
    <submittedName>
        <fullName evidence="8">Efflux RND transporter periplasmic adaptor subunit</fullName>
    </submittedName>
</protein>
<feature type="domain" description="Multidrug resistance protein MdtA-like alpha-helical hairpin" evidence="4">
    <location>
        <begin position="106"/>
        <end position="175"/>
    </location>
</feature>
<accession>A0A944CBH7</accession>
<evidence type="ECO:0000259" key="7">
    <source>
        <dbReference type="Pfam" id="PF25967"/>
    </source>
</evidence>
<dbReference type="RefSeq" id="WP_213215103.1">
    <property type="nucleotide sequence ID" value="NZ_QTKU01000001.1"/>
</dbReference>
<dbReference type="FunFam" id="2.40.420.20:FF:000001">
    <property type="entry name" value="Efflux RND transporter periplasmic adaptor subunit"/>
    <property type="match status" value="1"/>
</dbReference>
<keyword evidence="3" id="KW-0732">Signal</keyword>
<organism evidence="8 9">
    <name type="scientific">Roseibium polysiphoniae</name>
    <dbReference type="NCBI Taxonomy" id="2571221"/>
    <lineage>
        <taxon>Bacteria</taxon>
        <taxon>Pseudomonadati</taxon>
        <taxon>Pseudomonadota</taxon>
        <taxon>Alphaproteobacteria</taxon>
        <taxon>Hyphomicrobiales</taxon>
        <taxon>Stappiaceae</taxon>
        <taxon>Roseibium</taxon>
    </lineage>
</organism>
<dbReference type="EMBL" id="QTKU01000001">
    <property type="protein sequence ID" value="MBS8259475.1"/>
    <property type="molecule type" value="Genomic_DNA"/>
</dbReference>
<feature type="domain" description="Multidrug resistance protein MdtA-like barrel-sandwich hybrid" evidence="5">
    <location>
        <begin position="66"/>
        <end position="197"/>
    </location>
</feature>
<dbReference type="Gene3D" id="2.40.420.20">
    <property type="match status" value="1"/>
</dbReference>
<evidence type="ECO:0000259" key="4">
    <source>
        <dbReference type="Pfam" id="PF25876"/>
    </source>
</evidence>
<dbReference type="PANTHER" id="PTHR30158">
    <property type="entry name" value="ACRA/E-RELATED COMPONENT OF DRUG EFFLUX TRANSPORTER"/>
    <property type="match status" value="1"/>
</dbReference>
<dbReference type="Gene3D" id="1.10.287.470">
    <property type="entry name" value="Helix hairpin bin"/>
    <property type="match status" value="1"/>
</dbReference>
<evidence type="ECO:0000259" key="6">
    <source>
        <dbReference type="Pfam" id="PF25944"/>
    </source>
</evidence>
<dbReference type="Pfam" id="PF25917">
    <property type="entry name" value="BSH_RND"/>
    <property type="match status" value="1"/>
</dbReference>
<evidence type="ECO:0000313" key="8">
    <source>
        <dbReference type="EMBL" id="MBS8259475.1"/>
    </source>
</evidence>
<comment type="similarity">
    <text evidence="2">Belongs to the membrane fusion protein (MFP) (TC 8.A.1) family.</text>
</comment>
<name>A0A944CBH7_9HYPH</name>
<dbReference type="GO" id="GO:0005886">
    <property type="term" value="C:plasma membrane"/>
    <property type="evidence" value="ECO:0007669"/>
    <property type="project" value="UniProtKB-SubCell"/>
</dbReference>
<dbReference type="Pfam" id="PF25967">
    <property type="entry name" value="RND-MFP_C"/>
    <property type="match status" value="1"/>
</dbReference>
<dbReference type="InterPro" id="IPR058627">
    <property type="entry name" value="MdtA-like_C"/>
</dbReference>
<dbReference type="SUPFAM" id="SSF111369">
    <property type="entry name" value="HlyD-like secretion proteins"/>
    <property type="match status" value="1"/>
</dbReference>
<dbReference type="NCBIfam" id="TIGR01730">
    <property type="entry name" value="RND_mfp"/>
    <property type="match status" value="1"/>
</dbReference>
<feature type="domain" description="Multidrug resistance protein MdtA-like C-terminal permuted SH3" evidence="7">
    <location>
        <begin position="306"/>
        <end position="366"/>
    </location>
</feature>
<gene>
    <name evidence="8" type="ORF">DYI23_04510</name>
</gene>
<evidence type="ECO:0000256" key="2">
    <source>
        <dbReference type="ARBA" id="ARBA00009477"/>
    </source>
</evidence>
<reference evidence="8" key="1">
    <citation type="submission" date="2018-08" db="EMBL/GenBank/DDBJ databases">
        <authorList>
            <person name="Jin W."/>
            <person name="Wang H."/>
            <person name="Yang Y."/>
            <person name="Li M."/>
            <person name="Liu J."/>
        </authorList>
    </citation>
    <scope>NUCLEOTIDE SEQUENCE</scope>
    <source>
        <strain evidence="8">AESS21</strain>
    </source>
</reference>
<comment type="caution">
    <text evidence="8">The sequence shown here is derived from an EMBL/GenBank/DDBJ whole genome shotgun (WGS) entry which is preliminary data.</text>
</comment>
<feature type="signal peptide" evidence="3">
    <location>
        <begin position="1"/>
        <end position="24"/>
    </location>
</feature>
<proteinExistence type="inferred from homology"/>
<dbReference type="InterPro" id="IPR058624">
    <property type="entry name" value="MdtA-like_HH"/>
</dbReference>
<dbReference type="AlphaFoldDB" id="A0A944CBH7"/>
<dbReference type="GO" id="GO:0046677">
    <property type="term" value="P:response to antibiotic"/>
    <property type="evidence" value="ECO:0007669"/>
    <property type="project" value="TreeGrafter"/>
</dbReference>
<dbReference type="InterPro" id="IPR058626">
    <property type="entry name" value="MdtA-like_b-barrel"/>
</dbReference>
<evidence type="ECO:0000256" key="1">
    <source>
        <dbReference type="ARBA" id="ARBA00004196"/>
    </source>
</evidence>
<sequence length="383" mass="40787">MPFQTKPRRLARLLILSGVAFALASCNDKSEETAAPPPPSVTVAGVQSKDIRQSESFVGEIAAVDQVGLVARVSGFLEEQLVKDGAIVKKGDLIFKIEKQQYEAALQSANADLASAKADAALKAADEKRDKDLLDKGHVSEAAYESTLAQKEQAEASVLSAEAAIAQAKLDLSYTDVKAPFDGQIGKAAYSVGEVVGPTAEPLATLIRLAPVYVNFSVSEAQFLNAVKEHGIDPVNLDPDKAPDLSLVLPNGEKFDETGEIVFIDNKVDSQTGTISFRGQFSNTSNRLVSGTYVTVIIEAPVETKALTIPQAAVQRDQRGSFVLAISAQEQVEQRYVELGAQVEGDFIVTSGLQEGERVIVEGLQKVRPGVPVNAVLASKPVE</sequence>
<feature type="chain" id="PRO_5037222083" evidence="3">
    <location>
        <begin position="25"/>
        <end position="383"/>
    </location>
</feature>
<dbReference type="InterPro" id="IPR006143">
    <property type="entry name" value="RND_pump_MFP"/>
</dbReference>